<dbReference type="SMART" id="SM00220">
    <property type="entry name" value="S_TKc"/>
    <property type="match status" value="1"/>
</dbReference>
<evidence type="ECO:0000313" key="3">
    <source>
        <dbReference type="EMBL" id="TNV87676.1"/>
    </source>
</evidence>
<dbReference type="InterPro" id="IPR000719">
    <property type="entry name" value="Prot_kinase_dom"/>
</dbReference>
<dbReference type="SUPFAM" id="SSF56112">
    <property type="entry name" value="Protein kinase-like (PK-like)"/>
    <property type="match status" value="1"/>
</dbReference>
<feature type="region of interest" description="Disordered" evidence="1">
    <location>
        <begin position="247"/>
        <end position="280"/>
    </location>
</feature>
<feature type="compositionally biased region" description="Low complexity" evidence="1">
    <location>
        <begin position="1354"/>
        <end position="1365"/>
    </location>
</feature>
<feature type="compositionally biased region" description="Polar residues" evidence="1">
    <location>
        <begin position="1366"/>
        <end position="1380"/>
    </location>
</feature>
<dbReference type="Gene3D" id="3.30.200.20">
    <property type="entry name" value="Phosphorylase Kinase, domain 1"/>
    <property type="match status" value="1"/>
</dbReference>
<reference evidence="3" key="1">
    <citation type="submission" date="2019-06" db="EMBL/GenBank/DDBJ databases">
        <authorList>
            <person name="Zheng W."/>
        </authorList>
    </citation>
    <scope>NUCLEOTIDE SEQUENCE</scope>
    <source>
        <strain evidence="3">QDHG01</strain>
    </source>
</reference>
<accession>A0A8J8P595</accession>
<feature type="compositionally biased region" description="Basic and acidic residues" evidence="1">
    <location>
        <begin position="11"/>
        <end position="21"/>
    </location>
</feature>
<gene>
    <name evidence="3" type="ORF">FGO68_gene17707</name>
</gene>
<feature type="region of interest" description="Disordered" evidence="1">
    <location>
        <begin position="682"/>
        <end position="701"/>
    </location>
</feature>
<evidence type="ECO:0000259" key="2">
    <source>
        <dbReference type="PROSITE" id="PS50011"/>
    </source>
</evidence>
<feature type="region of interest" description="Disordered" evidence="1">
    <location>
        <begin position="1336"/>
        <end position="1382"/>
    </location>
</feature>
<dbReference type="OrthoDB" id="4062651at2759"/>
<feature type="compositionally biased region" description="Acidic residues" evidence="1">
    <location>
        <begin position="1"/>
        <end position="10"/>
    </location>
</feature>
<proteinExistence type="predicted"/>
<feature type="domain" description="Protein kinase" evidence="2">
    <location>
        <begin position="357"/>
        <end position="604"/>
    </location>
</feature>
<feature type="region of interest" description="Disordered" evidence="1">
    <location>
        <begin position="324"/>
        <end position="346"/>
    </location>
</feature>
<feature type="compositionally biased region" description="Basic and acidic residues" evidence="1">
    <location>
        <begin position="688"/>
        <end position="697"/>
    </location>
</feature>
<dbReference type="InterPro" id="IPR050588">
    <property type="entry name" value="WNK_Ser-Thr_kinase"/>
</dbReference>
<dbReference type="EMBL" id="RRYP01000284">
    <property type="protein sequence ID" value="TNV87676.1"/>
    <property type="molecule type" value="Genomic_DNA"/>
</dbReference>
<protein>
    <recommendedName>
        <fullName evidence="2">Protein kinase domain-containing protein</fullName>
    </recommendedName>
</protein>
<feature type="compositionally biased region" description="Low complexity" evidence="1">
    <location>
        <begin position="798"/>
        <end position="818"/>
    </location>
</feature>
<dbReference type="PANTHER" id="PTHR13902">
    <property type="entry name" value="SERINE/THREONINE-PROTEIN KINASE WNK WITH NO LYSINE -RELATED"/>
    <property type="match status" value="1"/>
</dbReference>
<dbReference type="GO" id="GO:0004672">
    <property type="term" value="F:protein kinase activity"/>
    <property type="evidence" value="ECO:0007669"/>
    <property type="project" value="InterPro"/>
</dbReference>
<feature type="region of interest" description="Disordered" evidence="1">
    <location>
        <begin position="739"/>
        <end position="830"/>
    </location>
</feature>
<sequence>MDDEIALETCEEQRNEQEEMKVEYDNEVIERDKVWMPREVQDDAIKEGYLSELNQQQLNSQNRSEQSPCQLQNNKKDNQLELDSLQQDQQDSIKVQEDTAFCDSLPVNNNSKLQSQAIDYTNYQNMAEIDNLKRQQVLIGKQVMPGSELQYVSDVKISNAFTPPNPNLLESLDSMQQMSLPLGAVSSAAKKKKKKNTAMLKRGDTHSPENLNAITHAAFSAYAPTTPKARPTEGNVFQNAITPQKLEGAEESQANGQQVRESTDDPNWGNSPQSKSKLDATQPALPIIQAPSEIPLTPLIIKKEEPQPQPFHYPDECANLADEEDEDIQHGDDTSPAYKESSPDSQHLETCCNGRFIKHEDLISKSPYRTIFRGYDNESGCEIAWNVYSLQNLEDEDRLKIKDILETVKQLRHPNILTCIHYMMKQSELVMITELITAGSIREYLKKIKLPRMGVIKRWCQKILDGIAYLHSMNFVHGKLTCESIYINSNNGDIKIGDIGIRTIPCYNNKYSELGQCNQLKKLEQLTPKLDIFCFGLSLIEMISSDVSGSHAFKVLCTIINKNEKSLILESIISPRLRDIITSALEEDPDRRPSVQALLSHDFLLVSDNDSQTVQLSKQMAILIKKYSVIKKPPLLPDFKLDGRVQRQSSHLSTQVVSFPAGSLEKGPDTISQRHGTGIGLPNFGDTHSMKDNESLRISDNTPVHYVRQSNIYPALKQTTNHSSSTFSHLKHVAMIQKPVEQPSKSSQQEETKVAALERRGRKRGVIKPNGERNGLAPVLDDSIDYNRESSPPPLLPPSTSVQPTSSQPSQSSNTLNPINASQITSTTTARQTRLIRIKIRVATSKKVMDVQFDYDRDKDTPQGVVEEMRKELKLRNRKQIAVLKTQINDIVNRVSMGSQAATNDISASITVKNEAPGQQNVQNQVGVRAEQPLSPVEEEYKAPFTGLEASSPSNEPPDQRLVKRSSKLNRGVEAEEDHQKEEAIIIDERGGVQDNHNQTMDGIYHQNNDGKDGGQIECNVVSNPNNFLNSMILHDKNDLNDPSPEQKEPFIGPELLQKDNSNKISRTEQLQREKNLLKRSAAQLQLYNNPPGQYQFQHHPDEIDEQSDSGDDLQNLLKAWFPDYQKQYWEDQATLPPDAYLLATMSKPQATPATSNNNDTLDLSLDNHTVGWCYQFHHSSTNSAEHSTNGIQIKPVSSMHVGESNLGSDKQHSGLQLGTLAVKKDSSQHGPSYSPFIIDDVSIIIPYSKWVLHRQVNSHEENKNDTNNQDHHDQHHEYFLEGMSSLLNINGNLCTTIGGGPQITINGTGIPPTVQFVHTVGGPLHNNMLSSHLVSLSSDNHSKPKIKNKLGRQRGSSKQGSGLLITQSASEQETGNEGTSGILIRVNRDEARHKAIDNIPLANRDSDTLLADTPSQNAFNGLAVTDSETREREGLYTPQFNSSKTMTKVLSLQDNVYEPPLTPGMNFAHGTPIHDIAGLNSQNFGNSSMSPINMGSQYSSSPNNFNGKFETMAQGNLYNQLAEAYNNSTHQPTIANQRPQFKGLNVFPVQQIKEGSPPHQPHFSKTKSNVELRGPQSSQITMIKTSNSGQAFGNQKLQNSVIIKLDHTHHNPILPKNFKVNPGSFTTKRQQIDPNVSSPIKTSEPLIFRTLVNQIRNENNGNQSPGDQYFKFEDSQKDHQASECPFNSKFKNPMLSSHLKRKYKRMYKNDINVLQLALMRIFRVKLGEQLGHFCKKTENLIRQYQSQQNLPEDGQVDADLWQSIMHDALETPCNLSHEVLQGSNHSSSSDQQHQQSLVASSLIHNSMPNDETTFDKQSTISVASPPHQHYASMIAAVGAEQNQKVGAVSPSGVHNMLNSHAEMLMMSLQHQNSIDLSHAMLQNTSQPFIPQHRFSESDVPESGSINLENQQIRLDVASGSANLLQKQLTQDCLFKNNGANKL</sequence>
<comment type="caution">
    <text evidence="3">The sequence shown here is derived from an EMBL/GenBank/DDBJ whole genome shotgun (WGS) entry which is preliminary data.</text>
</comment>
<feature type="region of interest" description="Disordered" evidence="1">
    <location>
        <begin position="1555"/>
        <end position="1575"/>
    </location>
</feature>
<evidence type="ECO:0000256" key="1">
    <source>
        <dbReference type="SAM" id="MobiDB-lite"/>
    </source>
</evidence>
<evidence type="ECO:0000313" key="4">
    <source>
        <dbReference type="Proteomes" id="UP000785679"/>
    </source>
</evidence>
<feature type="compositionally biased region" description="Basic and acidic residues" evidence="1">
    <location>
        <begin position="748"/>
        <end position="759"/>
    </location>
</feature>
<dbReference type="Proteomes" id="UP000785679">
    <property type="component" value="Unassembled WGS sequence"/>
</dbReference>
<feature type="compositionally biased region" description="Basic and acidic residues" evidence="1">
    <location>
        <begin position="971"/>
        <end position="983"/>
    </location>
</feature>
<dbReference type="Pfam" id="PF00069">
    <property type="entry name" value="Pkinase"/>
    <property type="match status" value="1"/>
</dbReference>
<dbReference type="InterPro" id="IPR002477">
    <property type="entry name" value="Peptidoglycan-bd-like"/>
</dbReference>
<dbReference type="Pfam" id="PF01471">
    <property type="entry name" value="PG_binding_1"/>
    <property type="match status" value="1"/>
</dbReference>
<dbReference type="Gene3D" id="1.10.510.10">
    <property type="entry name" value="Transferase(Phosphotransferase) domain 1"/>
    <property type="match status" value="1"/>
</dbReference>
<dbReference type="PROSITE" id="PS50011">
    <property type="entry name" value="PROTEIN_KINASE_DOM"/>
    <property type="match status" value="1"/>
</dbReference>
<dbReference type="GO" id="GO:0005524">
    <property type="term" value="F:ATP binding"/>
    <property type="evidence" value="ECO:0007669"/>
    <property type="project" value="InterPro"/>
</dbReference>
<organism evidence="3 4">
    <name type="scientific">Halteria grandinella</name>
    <dbReference type="NCBI Taxonomy" id="5974"/>
    <lineage>
        <taxon>Eukaryota</taxon>
        <taxon>Sar</taxon>
        <taxon>Alveolata</taxon>
        <taxon>Ciliophora</taxon>
        <taxon>Intramacronucleata</taxon>
        <taxon>Spirotrichea</taxon>
        <taxon>Stichotrichia</taxon>
        <taxon>Sporadotrichida</taxon>
        <taxon>Halteriidae</taxon>
        <taxon>Halteria</taxon>
    </lineage>
</organism>
<feature type="region of interest" description="Disordered" evidence="1">
    <location>
        <begin position="947"/>
        <end position="983"/>
    </location>
</feature>
<dbReference type="InterPro" id="IPR036365">
    <property type="entry name" value="PGBD-like_sf"/>
</dbReference>
<feature type="region of interest" description="Disordered" evidence="1">
    <location>
        <begin position="1"/>
        <end position="21"/>
    </location>
</feature>
<feature type="region of interest" description="Disordered" evidence="1">
    <location>
        <begin position="186"/>
        <end position="209"/>
    </location>
</feature>
<feature type="compositionally biased region" description="Basic residues" evidence="1">
    <location>
        <begin position="1344"/>
        <end position="1353"/>
    </location>
</feature>
<dbReference type="SUPFAM" id="SSF47090">
    <property type="entry name" value="PGBD-like"/>
    <property type="match status" value="1"/>
</dbReference>
<name>A0A8J8P595_HALGN</name>
<dbReference type="InterPro" id="IPR011009">
    <property type="entry name" value="Kinase-like_dom_sf"/>
</dbReference>
<feature type="compositionally biased region" description="Polar residues" evidence="1">
    <location>
        <begin position="819"/>
        <end position="830"/>
    </location>
</feature>
<keyword evidence="4" id="KW-1185">Reference proteome</keyword>